<name>A0ABD0YMH8_9HEMI</name>
<dbReference type="Gene3D" id="6.20.200.20">
    <property type="match status" value="2"/>
</dbReference>
<dbReference type="PANTHER" id="PTHR46698:SF4">
    <property type="entry name" value="CROSSVEINLESS 2"/>
    <property type="match status" value="1"/>
</dbReference>
<dbReference type="Gene3D" id="2.10.70.10">
    <property type="entry name" value="Complement Module, domain 1"/>
    <property type="match status" value="1"/>
</dbReference>
<feature type="domain" description="VWFC" evidence="5">
    <location>
        <begin position="137"/>
        <end position="201"/>
    </location>
</feature>
<dbReference type="InterPro" id="IPR001007">
    <property type="entry name" value="VWF_dom"/>
</dbReference>
<dbReference type="SMART" id="SM00216">
    <property type="entry name" value="VWD"/>
    <property type="match status" value="1"/>
</dbReference>
<dbReference type="GO" id="GO:0005576">
    <property type="term" value="C:extracellular region"/>
    <property type="evidence" value="ECO:0007669"/>
    <property type="project" value="UniProtKB-SubCell"/>
</dbReference>
<dbReference type="InterPro" id="IPR001846">
    <property type="entry name" value="VWF_type-D"/>
</dbReference>
<dbReference type="InterPro" id="IPR052424">
    <property type="entry name" value="Kielin_Chordin-BMP_Reg"/>
</dbReference>
<evidence type="ECO:0000259" key="6">
    <source>
        <dbReference type="PROSITE" id="PS51233"/>
    </source>
</evidence>
<evidence type="ECO:0000313" key="8">
    <source>
        <dbReference type="Proteomes" id="UP001558652"/>
    </source>
</evidence>
<comment type="subcellular location">
    <subcellularLocation>
        <location evidence="1">Secreted</location>
    </subcellularLocation>
</comment>
<feature type="region of interest" description="Disordered" evidence="4">
    <location>
        <begin position="370"/>
        <end position="392"/>
    </location>
</feature>
<dbReference type="Pfam" id="PF00093">
    <property type="entry name" value="VWC"/>
    <property type="match status" value="3"/>
</dbReference>
<keyword evidence="2" id="KW-0964">Secreted</keyword>
<evidence type="ECO:0000256" key="4">
    <source>
        <dbReference type="SAM" id="MobiDB-lite"/>
    </source>
</evidence>
<evidence type="ECO:0000256" key="2">
    <source>
        <dbReference type="ARBA" id="ARBA00022525"/>
    </source>
</evidence>
<evidence type="ECO:0000256" key="3">
    <source>
        <dbReference type="ARBA" id="ARBA00022729"/>
    </source>
</evidence>
<evidence type="ECO:0000313" key="7">
    <source>
        <dbReference type="EMBL" id="KAL1132470.1"/>
    </source>
</evidence>
<accession>A0ABD0YMH8</accession>
<feature type="domain" description="VWFC" evidence="5">
    <location>
        <begin position="1"/>
        <end position="61"/>
    </location>
</feature>
<dbReference type="SUPFAM" id="SSF57603">
    <property type="entry name" value="FnI-like domain"/>
    <property type="match status" value="3"/>
</dbReference>
<gene>
    <name evidence="7" type="ORF">AAG570_010425</name>
</gene>
<protein>
    <recommendedName>
        <fullName evidence="9">BMP binding endothelial regulator</fullName>
    </recommendedName>
</protein>
<dbReference type="PROSITE" id="PS50184">
    <property type="entry name" value="VWFC_2"/>
    <property type="match status" value="3"/>
</dbReference>
<dbReference type="SMART" id="SM00214">
    <property type="entry name" value="VWC"/>
    <property type="match status" value="3"/>
</dbReference>
<feature type="compositionally biased region" description="Pro residues" evidence="4">
    <location>
        <begin position="381"/>
        <end position="390"/>
    </location>
</feature>
<evidence type="ECO:0000256" key="1">
    <source>
        <dbReference type="ARBA" id="ARBA00004613"/>
    </source>
</evidence>
<organism evidence="7 8">
    <name type="scientific">Ranatra chinensis</name>
    <dbReference type="NCBI Taxonomy" id="642074"/>
    <lineage>
        <taxon>Eukaryota</taxon>
        <taxon>Metazoa</taxon>
        <taxon>Ecdysozoa</taxon>
        <taxon>Arthropoda</taxon>
        <taxon>Hexapoda</taxon>
        <taxon>Insecta</taxon>
        <taxon>Pterygota</taxon>
        <taxon>Neoptera</taxon>
        <taxon>Paraneoptera</taxon>
        <taxon>Hemiptera</taxon>
        <taxon>Heteroptera</taxon>
        <taxon>Panheteroptera</taxon>
        <taxon>Nepomorpha</taxon>
        <taxon>Nepidae</taxon>
        <taxon>Ranatrinae</taxon>
        <taxon>Ranatra</taxon>
    </lineage>
</organism>
<keyword evidence="3" id="KW-0732">Signal</keyword>
<dbReference type="Proteomes" id="UP001558652">
    <property type="component" value="Unassembled WGS sequence"/>
</dbReference>
<dbReference type="EMBL" id="JBFDAA010000005">
    <property type="protein sequence ID" value="KAL1132470.1"/>
    <property type="molecule type" value="Genomic_DNA"/>
</dbReference>
<evidence type="ECO:0000259" key="5">
    <source>
        <dbReference type="PROSITE" id="PS50184"/>
    </source>
</evidence>
<evidence type="ECO:0008006" key="9">
    <source>
        <dbReference type="Google" id="ProtNLM"/>
    </source>
</evidence>
<dbReference type="SMART" id="SM00215">
    <property type="entry name" value="VWC_out"/>
    <property type="match status" value="3"/>
</dbReference>
<feature type="domain" description="VWFD" evidence="6">
    <location>
        <begin position="205"/>
        <end position="378"/>
    </location>
</feature>
<comment type="caution">
    <text evidence="7">The sequence shown here is derived from an EMBL/GenBank/DDBJ whole genome shotgun (WGS) entry which is preliminary data.</text>
</comment>
<dbReference type="AlphaFoldDB" id="A0ABD0YMH8"/>
<dbReference type="PANTHER" id="PTHR46698">
    <property type="entry name" value="CROSSVEINLESS 2"/>
    <property type="match status" value="1"/>
</dbReference>
<keyword evidence="8" id="KW-1185">Reference proteome</keyword>
<reference evidence="7 8" key="1">
    <citation type="submission" date="2024-07" db="EMBL/GenBank/DDBJ databases">
        <title>Chromosome-level genome assembly of the water stick insect Ranatra chinensis (Heteroptera: Nepidae).</title>
        <authorList>
            <person name="Liu X."/>
        </authorList>
    </citation>
    <scope>NUCLEOTIDE SEQUENCE [LARGE SCALE GENOMIC DNA]</scope>
    <source>
        <strain evidence="7">Cailab_2021Rc</strain>
        <tissue evidence="7">Muscle</tissue>
    </source>
</reference>
<feature type="domain" description="VWFC" evidence="5">
    <location>
        <begin position="72"/>
        <end position="131"/>
    </location>
</feature>
<proteinExistence type="predicted"/>
<dbReference type="Pfam" id="PF00094">
    <property type="entry name" value="VWD"/>
    <property type="match status" value="1"/>
</dbReference>
<feature type="non-terminal residue" evidence="7">
    <location>
        <position position="1"/>
    </location>
</feature>
<sequence length="424" mass="47422">GCRLNGQLVTAESNVRVLEDPCLRCQCPSGRLSCSKKACPVLHCPQEYIVHRPGDCCPICNVSRSLLEPPSGRCLVGFKLYEHGNKWEPDRCTWCLCNNGTTLCHRPSCPVLDCPREWQTTIPGHCCPHCPTMELNTVCTVADKTYKEGETWQLDQCKSCVCKRGQVRCAMQVCNNLTDNIPCPPNHRLMKLPGKCCPTCVESDSVCTVFGDPHYRTFDGKFYSFQGSCKYQLTADCIDHTFSIRVTNDARSTRTSSWTKTVSIKVGDLKINLGERRRVKVNGVRVTVPYERPGVRVTEAADDSVLVECSNIGLKVLWDGNSFLEVSAAPRHKGRLCGLCGNYNSDAKDDFTTRRGRQVQDPDKFGSSWRVGGKRACTRPPSRPPAPPPCTSAHKKLREKLCRPLRSSIFAACHKKLNHLNYYK</sequence>
<dbReference type="PROSITE" id="PS51233">
    <property type="entry name" value="VWFD"/>
    <property type="match status" value="1"/>
</dbReference>
<dbReference type="PROSITE" id="PS01208">
    <property type="entry name" value="VWFC_1"/>
    <property type="match status" value="2"/>
</dbReference>